<dbReference type="EMBL" id="JAEKNR010000049">
    <property type="protein sequence ID" value="MBJ7597257.1"/>
    <property type="molecule type" value="Genomic_DNA"/>
</dbReference>
<evidence type="ECO:0000313" key="3">
    <source>
        <dbReference type="Proteomes" id="UP000612893"/>
    </source>
</evidence>
<accession>A0A934K4M5</accession>
<keyword evidence="3" id="KW-1185">Reference proteome</keyword>
<reference evidence="2" key="1">
    <citation type="submission" date="2020-10" db="EMBL/GenBank/DDBJ databases">
        <title>Ca. Dormibacterota MAGs.</title>
        <authorList>
            <person name="Montgomery K."/>
        </authorList>
    </citation>
    <scope>NUCLEOTIDE SEQUENCE [LARGE SCALE GENOMIC DNA]</scope>
    <source>
        <strain evidence="2">SC8812_S17_10</strain>
    </source>
</reference>
<dbReference type="Gene3D" id="3.40.30.10">
    <property type="entry name" value="Glutaredoxin"/>
    <property type="match status" value="1"/>
</dbReference>
<dbReference type="InterPro" id="IPR036249">
    <property type="entry name" value="Thioredoxin-like_sf"/>
</dbReference>
<dbReference type="InterPro" id="IPR000866">
    <property type="entry name" value="AhpC/TSA"/>
</dbReference>
<proteinExistence type="predicted"/>
<dbReference type="GO" id="GO:0016209">
    <property type="term" value="F:antioxidant activity"/>
    <property type="evidence" value="ECO:0007669"/>
    <property type="project" value="InterPro"/>
</dbReference>
<evidence type="ECO:0000313" key="2">
    <source>
        <dbReference type="EMBL" id="MBJ7597257.1"/>
    </source>
</evidence>
<dbReference type="AlphaFoldDB" id="A0A934K4M5"/>
<feature type="domain" description="Alkyl hydroperoxide reductase subunit C/ Thiol specific antioxidant" evidence="1">
    <location>
        <begin position="4"/>
        <end position="45"/>
    </location>
</feature>
<sequence>MLAVGERAPDLKLPSTGGEEVQLSEAFAGNRATILAFYALDFTPG</sequence>
<comment type="caution">
    <text evidence="2">The sequence shown here is derived from an EMBL/GenBank/DDBJ whole genome shotgun (WGS) entry which is preliminary data.</text>
</comment>
<dbReference type="GO" id="GO:0016491">
    <property type="term" value="F:oxidoreductase activity"/>
    <property type="evidence" value="ECO:0007669"/>
    <property type="project" value="InterPro"/>
</dbReference>
<dbReference type="Proteomes" id="UP000612893">
    <property type="component" value="Unassembled WGS sequence"/>
</dbReference>
<protein>
    <submittedName>
        <fullName evidence="2">Redoxin domain-containing protein</fullName>
    </submittedName>
</protein>
<gene>
    <name evidence="2" type="ORF">JF922_04110</name>
</gene>
<organism evidence="2 3">
    <name type="scientific">Candidatus Nephthysia bennettiae</name>
    <dbReference type="NCBI Taxonomy" id="3127016"/>
    <lineage>
        <taxon>Bacteria</taxon>
        <taxon>Bacillati</taxon>
        <taxon>Candidatus Dormiibacterota</taxon>
        <taxon>Candidatus Dormibacteria</taxon>
        <taxon>Candidatus Dormibacterales</taxon>
        <taxon>Candidatus Dormibacteraceae</taxon>
        <taxon>Candidatus Nephthysia</taxon>
    </lineage>
</organism>
<evidence type="ECO:0000259" key="1">
    <source>
        <dbReference type="Pfam" id="PF00578"/>
    </source>
</evidence>
<dbReference type="SUPFAM" id="SSF52833">
    <property type="entry name" value="Thioredoxin-like"/>
    <property type="match status" value="1"/>
</dbReference>
<name>A0A934K4M5_9BACT</name>
<dbReference type="Pfam" id="PF00578">
    <property type="entry name" value="AhpC-TSA"/>
    <property type="match status" value="1"/>
</dbReference>